<dbReference type="InterPro" id="IPR051834">
    <property type="entry name" value="RING_finger_E3_ligase"/>
</dbReference>
<keyword evidence="3" id="KW-0862">Zinc</keyword>
<feature type="region of interest" description="Disordered" evidence="5">
    <location>
        <begin position="97"/>
        <end position="121"/>
    </location>
</feature>
<keyword evidence="1" id="KW-0479">Metal-binding</keyword>
<feature type="compositionally biased region" description="Polar residues" evidence="5">
    <location>
        <begin position="98"/>
        <end position="121"/>
    </location>
</feature>
<feature type="domain" description="RING-type" evidence="7">
    <location>
        <begin position="247"/>
        <end position="287"/>
    </location>
</feature>
<keyword evidence="6" id="KW-0732">Signal</keyword>
<dbReference type="GO" id="GO:0006511">
    <property type="term" value="P:ubiquitin-dependent protein catabolic process"/>
    <property type="evidence" value="ECO:0007669"/>
    <property type="project" value="TreeGrafter"/>
</dbReference>
<dbReference type="Gene3D" id="3.30.40.10">
    <property type="entry name" value="Zinc/RING finger domain, C3HC4 (zinc finger)"/>
    <property type="match status" value="1"/>
</dbReference>
<dbReference type="PROSITE" id="PS50089">
    <property type="entry name" value="ZF_RING_2"/>
    <property type="match status" value="1"/>
</dbReference>
<dbReference type="AlphaFoldDB" id="A0A8J4RFM5"/>
<dbReference type="EMBL" id="JRKL02001510">
    <property type="protein sequence ID" value="KAF3963619.1"/>
    <property type="molecule type" value="Genomic_DNA"/>
</dbReference>
<protein>
    <recommendedName>
        <fullName evidence="7">RING-type domain-containing protein</fullName>
    </recommendedName>
</protein>
<dbReference type="InterPro" id="IPR001841">
    <property type="entry name" value="Znf_RING"/>
</dbReference>
<feature type="signal peptide" evidence="6">
    <location>
        <begin position="1"/>
        <end position="22"/>
    </location>
</feature>
<evidence type="ECO:0000313" key="9">
    <source>
        <dbReference type="Proteomes" id="UP000737018"/>
    </source>
</evidence>
<dbReference type="PANTHER" id="PTHR45931:SF3">
    <property type="entry name" value="RING ZINC FINGER-CONTAINING PROTEIN"/>
    <property type="match status" value="1"/>
</dbReference>
<feature type="chain" id="PRO_5035327897" description="RING-type domain-containing protein" evidence="6">
    <location>
        <begin position="23"/>
        <end position="421"/>
    </location>
</feature>
<evidence type="ECO:0000259" key="7">
    <source>
        <dbReference type="PROSITE" id="PS50089"/>
    </source>
</evidence>
<accession>A0A8J4RFM5</accession>
<comment type="caution">
    <text evidence="8">The sequence shown here is derived from an EMBL/GenBank/DDBJ whole genome shotgun (WGS) entry which is preliminary data.</text>
</comment>
<dbReference type="PANTHER" id="PTHR45931">
    <property type="entry name" value="SI:CH211-59O9.10"/>
    <property type="match status" value="1"/>
</dbReference>
<organism evidence="8 9">
    <name type="scientific">Castanea mollissima</name>
    <name type="common">Chinese chestnut</name>
    <dbReference type="NCBI Taxonomy" id="60419"/>
    <lineage>
        <taxon>Eukaryota</taxon>
        <taxon>Viridiplantae</taxon>
        <taxon>Streptophyta</taxon>
        <taxon>Embryophyta</taxon>
        <taxon>Tracheophyta</taxon>
        <taxon>Spermatophyta</taxon>
        <taxon>Magnoliopsida</taxon>
        <taxon>eudicotyledons</taxon>
        <taxon>Gunneridae</taxon>
        <taxon>Pentapetalae</taxon>
        <taxon>rosids</taxon>
        <taxon>fabids</taxon>
        <taxon>Fagales</taxon>
        <taxon>Fagaceae</taxon>
        <taxon>Castanea</taxon>
    </lineage>
</organism>
<evidence type="ECO:0000256" key="5">
    <source>
        <dbReference type="SAM" id="MobiDB-lite"/>
    </source>
</evidence>
<proteinExistence type="predicted"/>
<dbReference type="OrthoDB" id="8062037at2759"/>
<evidence type="ECO:0000256" key="3">
    <source>
        <dbReference type="ARBA" id="ARBA00022833"/>
    </source>
</evidence>
<gene>
    <name evidence="8" type="ORF">CMV_012014</name>
</gene>
<evidence type="ECO:0000313" key="8">
    <source>
        <dbReference type="EMBL" id="KAF3963619.1"/>
    </source>
</evidence>
<reference evidence="8" key="1">
    <citation type="submission" date="2020-03" db="EMBL/GenBank/DDBJ databases">
        <title>Castanea mollissima Vanexum genome sequencing.</title>
        <authorList>
            <person name="Staton M."/>
        </authorList>
    </citation>
    <scope>NUCLEOTIDE SEQUENCE</scope>
    <source>
        <tissue evidence="8">Leaf</tissue>
    </source>
</reference>
<evidence type="ECO:0000256" key="1">
    <source>
        <dbReference type="ARBA" id="ARBA00022723"/>
    </source>
</evidence>
<dbReference type="SMART" id="SM00184">
    <property type="entry name" value="RING"/>
    <property type="match status" value="1"/>
</dbReference>
<dbReference type="SUPFAM" id="SSF57850">
    <property type="entry name" value="RING/U-box"/>
    <property type="match status" value="1"/>
</dbReference>
<keyword evidence="2 4" id="KW-0863">Zinc-finger</keyword>
<evidence type="ECO:0000256" key="6">
    <source>
        <dbReference type="SAM" id="SignalP"/>
    </source>
</evidence>
<dbReference type="GO" id="GO:0005634">
    <property type="term" value="C:nucleus"/>
    <property type="evidence" value="ECO:0007669"/>
    <property type="project" value="TreeGrafter"/>
</dbReference>
<dbReference type="Pfam" id="PF17123">
    <property type="entry name" value="zf-RING_11"/>
    <property type="match status" value="1"/>
</dbReference>
<sequence length="421" mass="47281">MFMRRDHLYTCLLLSYTLKCQGEEITYVVSPFVNFALIVTNEYGKIKYIRGQQMYILKDRTPSFRTSIAGTSWRTEEILDDMKKCGHGVQERAAVRPEQSTSQFVSSNTANTENLSSTSTPRLIESEDRLPGAVLLARARLLERLRGVFLSANRGSGRPLSDRPELTLEDDLRELVDDRDLGTQASAGQSAGRSSITGLTSRIERLQLLLKPKKKPPCLSQEALDCLHLEVFSSKVEGAVSRASQDCSICLETFVEGDALIHLPCSHSFHSACLDPWLRNCGDCSYCCRIITISFPLSQKQNSHSHRLTPHPSPIFLFLLFLCRFTITDPIHSSSHPYSKPSSVHPSFIILNVDPTHHRQLDSSLSSPIFEVQLRSSIILAEALCSISHRRPTQATPHRRAITDPSPFADLSPLYRYFFSI</sequence>
<dbReference type="GO" id="GO:0008270">
    <property type="term" value="F:zinc ion binding"/>
    <property type="evidence" value="ECO:0007669"/>
    <property type="project" value="UniProtKB-KW"/>
</dbReference>
<evidence type="ECO:0000256" key="2">
    <source>
        <dbReference type="ARBA" id="ARBA00022771"/>
    </source>
</evidence>
<name>A0A8J4RFM5_9ROSI</name>
<dbReference type="GO" id="GO:0061630">
    <property type="term" value="F:ubiquitin protein ligase activity"/>
    <property type="evidence" value="ECO:0007669"/>
    <property type="project" value="TreeGrafter"/>
</dbReference>
<dbReference type="InterPro" id="IPR013083">
    <property type="entry name" value="Znf_RING/FYVE/PHD"/>
</dbReference>
<keyword evidence="9" id="KW-1185">Reference proteome</keyword>
<dbReference type="Proteomes" id="UP000737018">
    <property type="component" value="Unassembled WGS sequence"/>
</dbReference>
<evidence type="ECO:0000256" key="4">
    <source>
        <dbReference type="PROSITE-ProRule" id="PRU00175"/>
    </source>
</evidence>